<sequence>MQRVEAEMAVSVSELKKNPTAIVEGARGGSVAILNHNRVMAYMVPAETYEAMMDALDDQSLIEIARARAGETTVQVKLDEL</sequence>
<proteinExistence type="inferred from homology"/>
<dbReference type="Pfam" id="PF02604">
    <property type="entry name" value="PhdYeFM_antitox"/>
    <property type="match status" value="1"/>
</dbReference>
<keyword evidence="4" id="KW-1185">Reference proteome</keyword>
<name>A0ABT0DDD6_9HYPH</name>
<accession>A0ABT0DDD6</accession>
<dbReference type="InterPro" id="IPR036165">
    <property type="entry name" value="YefM-like_sf"/>
</dbReference>
<organism evidence="3 4">
    <name type="scientific">Ancylobacter crimeensis</name>
    <dbReference type="NCBI Taxonomy" id="2579147"/>
    <lineage>
        <taxon>Bacteria</taxon>
        <taxon>Pseudomonadati</taxon>
        <taxon>Pseudomonadota</taxon>
        <taxon>Alphaproteobacteria</taxon>
        <taxon>Hyphomicrobiales</taxon>
        <taxon>Xanthobacteraceae</taxon>
        <taxon>Ancylobacter</taxon>
    </lineage>
</organism>
<evidence type="ECO:0000256" key="1">
    <source>
        <dbReference type="ARBA" id="ARBA00009981"/>
    </source>
</evidence>
<evidence type="ECO:0000313" key="3">
    <source>
        <dbReference type="EMBL" id="MCK0197978.1"/>
    </source>
</evidence>
<evidence type="ECO:0000256" key="2">
    <source>
        <dbReference type="RuleBase" id="RU362080"/>
    </source>
</evidence>
<protein>
    <recommendedName>
        <fullName evidence="2">Antitoxin</fullName>
    </recommendedName>
</protein>
<dbReference type="PANTHER" id="PTHR33713:SF10">
    <property type="entry name" value="ANTITOXIN YAFN"/>
    <property type="match status" value="1"/>
</dbReference>
<evidence type="ECO:0000313" key="4">
    <source>
        <dbReference type="Proteomes" id="UP001203284"/>
    </source>
</evidence>
<comment type="caution">
    <text evidence="3">The sequence shown here is derived from an EMBL/GenBank/DDBJ whole genome shotgun (WGS) entry which is preliminary data.</text>
</comment>
<reference evidence="3 4" key="1">
    <citation type="submission" date="2022-04" db="EMBL/GenBank/DDBJ databases">
        <authorList>
            <person name="Grouzdev D.S."/>
            <person name="Pantiukh K.S."/>
            <person name="Krutkina M.S."/>
        </authorList>
    </citation>
    <scope>NUCLEOTIDE SEQUENCE [LARGE SCALE GENOMIC DNA]</scope>
    <source>
        <strain evidence="3 4">6x-1</strain>
    </source>
</reference>
<comment type="function">
    <text evidence="2">Antitoxin component of a type II toxin-antitoxin (TA) system.</text>
</comment>
<dbReference type="Proteomes" id="UP001203284">
    <property type="component" value="Unassembled WGS sequence"/>
</dbReference>
<dbReference type="EMBL" id="JALKCH010000008">
    <property type="protein sequence ID" value="MCK0197978.1"/>
    <property type="molecule type" value="Genomic_DNA"/>
</dbReference>
<comment type="similarity">
    <text evidence="1 2">Belongs to the phD/YefM antitoxin family.</text>
</comment>
<dbReference type="RefSeq" id="WP_247029872.1">
    <property type="nucleotide sequence ID" value="NZ_JALKCH010000008.1"/>
</dbReference>
<gene>
    <name evidence="3" type="ORF">MWN34_13775</name>
</gene>
<dbReference type="SUPFAM" id="SSF143120">
    <property type="entry name" value="YefM-like"/>
    <property type="match status" value="1"/>
</dbReference>
<dbReference type="InterPro" id="IPR051405">
    <property type="entry name" value="phD/YefM_antitoxin"/>
</dbReference>
<dbReference type="InterPro" id="IPR006442">
    <property type="entry name" value="Antitoxin_Phd/YefM"/>
</dbReference>
<dbReference type="PANTHER" id="PTHR33713">
    <property type="entry name" value="ANTITOXIN YAFN-RELATED"/>
    <property type="match status" value="1"/>
</dbReference>